<proteinExistence type="inferred from homology"/>
<feature type="transmembrane region" description="Helical" evidence="11">
    <location>
        <begin position="589"/>
        <end position="610"/>
    </location>
</feature>
<dbReference type="GO" id="GO:0005743">
    <property type="term" value="C:mitochondrial inner membrane"/>
    <property type="evidence" value="ECO:0007669"/>
    <property type="project" value="UniProtKB-SubCell"/>
</dbReference>
<evidence type="ECO:0000313" key="12">
    <source>
        <dbReference type="EMBL" id="VIO52136.1"/>
    </source>
</evidence>
<keyword evidence="8 11" id="KW-0472">Membrane</keyword>
<gene>
    <name evidence="12" type="ORF">FUG_LOCUS18561</name>
</gene>
<dbReference type="InterPro" id="IPR001708">
    <property type="entry name" value="YidC/ALB3/OXA1/COX18"/>
</dbReference>
<accession>A0A4U9FIC7</accession>
<dbReference type="Pfam" id="PF08219">
    <property type="entry name" value="TOM13"/>
    <property type="match status" value="1"/>
</dbReference>
<evidence type="ECO:0000256" key="10">
    <source>
        <dbReference type="SAM" id="MobiDB-lite"/>
    </source>
</evidence>
<feature type="transmembrane region" description="Helical" evidence="11">
    <location>
        <begin position="622"/>
        <end position="645"/>
    </location>
</feature>
<organism evidence="12">
    <name type="scientific">Gibberella zeae</name>
    <name type="common">Wheat head blight fungus</name>
    <name type="synonym">Fusarium graminearum</name>
    <dbReference type="NCBI Taxonomy" id="5518"/>
    <lineage>
        <taxon>Eukaryota</taxon>
        <taxon>Fungi</taxon>
        <taxon>Dikarya</taxon>
        <taxon>Ascomycota</taxon>
        <taxon>Pezizomycotina</taxon>
        <taxon>Sordariomycetes</taxon>
        <taxon>Hypocreomycetidae</taxon>
        <taxon>Hypocreales</taxon>
        <taxon>Nectriaceae</taxon>
        <taxon>Fusarium</taxon>
    </lineage>
</organism>
<keyword evidence="7" id="KW-0496">Mitochondrion</keyword>
<evidence type="ECO:0000256" key="5">
    <source>
        <dbReference type="ARBA" id="ARBA00022946"/>
    </source>
</evidence>
<evidence type="ECO:0000256" key="7">
    <source>
        <dbReference type="ARBA" id="ARBA00023128"/>
    </source>
</evidence>
<feature type="compositionally biased region" description="Polar residues" evidence="10">
    <location>
        <begin position="702"/>
        <end position="721"/>
    </location>
</feature>
<dbReference type="GO" id="GO:0005741">
    <property type="term" value="C:mitochondrial outer membrane"/>
    <property type="evidence" value="ECO:0007669"/>
    <property type="project" value="InterPro"/>
</dbReference>
<dbReference type="GO" id="GO:0032979">
    <property type="term" value="P:protein insertion into mitochondrial inner membrane from matrix"/>
    <property type="evidence" value="ECO:0007669"/>
    <property type="project" value="TreeGrafter"/>
</dbReference>
<keyword evidence="3 9" id="KW-0812">Transmembrane</keyword>
<dbReference type="AlphaFoldDB" id="A0A4U9FIC7"/>
<evidence type="ECO:0000256" key="6">
    <source>
        <dbReference type="ARBA" id="ARBA00022989"/>
    </source>
</evidence>
<feature type="transmembrane region" description="Helical" evidence="11">
    <location>
        <begin position="544"/>
        <end position="569"/>
    </location>
</feature>
<evidence type="ECO:0000256" key="3">
    <source>
        <dbReference type="ARBA" id="ARBA00022692"/>
    </source>
</evidence>
<dbReference type="InterPro" id="IPR028055">
    <property type="entry name" value="YidC/Oxa/ALB_C"/>
</dbReference>
<dbReference type="PANTHER" id="PTHR12428:SF66">
    <property type="entry name" value="MITOCHONDRIAL INNER MEMBRANE PROTEIN OXA1L"/>
    <property type="match status" value="1"/>
</dbReference>
<keyword evidence="6 11" id="KW-1133">Transmembrane helix</keyword>
<reference evidence="12" key="1">
    <citation type="submission" date="2019-04" db="EMBL/GenBank/DDBJ databases">
        <authorList>
            <person name="Melise S."/>
            <person name="Noan J."/>
            <person name="Okalmin O."/>
        </authorList>
    </citation>
    <scope>NUCLEOTIDE SEQUENCE</scope>
    <source>
        <strain evidence="12">FN9</strain>
    </source>
</reference>
<evidence type="ECO:0000256" key="4">
    <source>
        <dbReference type="ARBA" id="ARBA00022792"/>
    </source>
</evidence>
<dbReference type="EMBL" id="CAAKMV010000022">
    <property type="protein sequence ID" value="VIO52136.1"/>
    <property type="molecule type" value="Genomic_DNA"/>
</dbReference>
<protein>
    <submittedName>
        <fullName evidence="12">Uncharacterized protein</fullName>
    </submittedName>
</protein>
<feature type="transmembrane region" description="Helical" evidence="11">
    <location>
        <begin position="458"/>
        <end position="480"/>
    </location>
</feature>
<feature type="compositionally biased region" description="Basic and acidic residues" evidence="10">
    <location>
        <begin position="724"/>
        <end position="757"/>
    </location>
</feature>
<name>A0A4U9FIC7_GIBZA</name>
<evidence type="ECO:0000256" key="11">
    <source>
        <dbReference type="SAM" id="Phobius"/>
    </source>
</evidence>
<evidence type="ECO:0000256" key="2">
    <source>
        <dbReference type="ARBA" id="ARBA00009877"/>
    </source>
</evidence>
<comment type="subcellular location">
    <subcellularLocation>
        <location evidence="9">Membrane</location>
        <topology evidence="9">Multi-pass membrane protein</topology>
    </subcellularLocation>
    <subcellularLocation>
        <location evidence="1">Mitochondrion inner membrane</location>
        <topology evidence="1">Multi-pass membrane protein</topology>
    </subcellularLocation>
</comment>
<dbReference type="InterPro" id="IPR013262">
    <property type="entry name" value="OMP_MIM1/TOM13_mt"/>
</dbReference>
<feature type="region of interest" description="Disordered" evidence="10">
    <location>
        <begin position="702"/>
        <end position="757"/>
    </location>
</feature>
<evidence type="ECO:0000256" key="8">
    <source>
        <dbReference type="ARBA" id="ARBA00023136"/>
    </source>
</evidence>
<dbReference type="Pfam" id="PF02096">
    <property type="entry name" value="60KD_IMP"/>
    <property type="match status" value="1"/>
</dbReference>
<keyword evidence="5" id="KW-0809">Transit peptide</keyword>
<keyword evidence="4" id="KW-0999">Mitochondrion inner membrane</keyword>
<evidence type="ECO:0000256" key="1">
    <source>
        <dbReference type="ARBA" id="ARBA00004448"/>
    </source>
</evidence>
<dbReference type="PANTHER" id="PTHR12428">
    <property type="entry name" value="OXA1"/>
    <property type="match status" value="1"/>
</dbReference>
<dbReference type="GO" id="GO:0032977">
    <property type="term" value="F:membrane insertase activity"/>
    <property type="evidence" value="ECO:0007669"/>
    <property type="project" value="InterPro"/>
</dbReference>
<evidence type="ECO:0000256" key="9">
    <source>
        <dbReference type="RuleBase" id="RU003945"/>
    </source>
</evidence>
<sequence length="757" mass="82936">MKVNLKTFVFDESESRQAACSSPPAKHKAQAVGGGGLQHPTFLAVTQVIHPPPSYPRFCRLTWIKTTTPKISASYPPLLLERTPRLESTMADEHNHLAESGVTMHSDIELYSAGDDLSSPPSSNSPVVLYKPPTVWSLMRGTAINLLLPFINGMMLGFGELFAHEAAFRLGWGGTKVFPLSRRRAHPIGPGIELRENYCTPRPSLDDIASLENMDCGVSPPRWYKCHPEIIGGGLSRTRHLPAGAGNPPKISPAASSAATYPSGHPILNTVAMLPSRAIVRSMPSGTLQRPLCGQSTSRTLGRKLGDARQFGTALKGARTPLTAGTRVGVKSIAAPIILGGVSSSRNLSVWGYRLWGQKKTEEPVAEVATTTPEAPTPPETIDPTPAVNHAPVFQAEPVVEAVEPSTVTPTEFDLESIADLVNPAILNMEEKIGFLKEIGLDYGWGPTSIMQWTLEHIHVYTGLGWGGTIVATAVLLRLVMFYPQVRAVKFSAALNESKKDPRFQEAIDLMKKGYQTKNNEMTQKGQFLNKMVRETHGASMTGMFWPFLQIPFSFGLFRIINGMTHIPVPALEDAGFLWFTDLTVADPFYCLPALGTAFLVSSIVINGKYQPAAQRATTKKLMWVMGGVTFAFTTYLAAGVNLMMTTTGAAALVTTTLLNTPSIRKALGLPEQKVEEPAYKPPRTTKAKGIDGLRERLSENLNEMQKSVSDQLSTMTNRPGSTAEDRAEQARKNQMRKLEEMRRKLERDEFEKKYKR</sequence>
<comment type="similarity">
    <text evidence="2 9">Belongs to the OXA1/ALB3/YidC family.</text>
</comment>